<sequence>MRLSEILSKHGEQVRLSPVHASQHKRQQIQPVSLHFLSPSRHVHSLVIFTLSSSTCTTMNHEP</sequence>
<gene>
    <name evidence="1" type="ORF">BBBOND_0200100</name>
</gene>
<protein>
    <submittedName>
        <fullName evidence="1">Uncharacterized protein</fullName>
    </submittedName>
</protein>
<dbReference type="EMBL" id="LK391708">
    <property type="protein sequence ID" value="CDR94853.1"/>
    <property type="molecule type" value="Genomic_DNA"/>
</dbReference>
<accession>A0A061D2M8</accession>
<organism evidence="1 2">
    <name type="scientific">Babesia bigemina</name>
    <dbReference type="NCBI Taxonomy" id="5866"/>
    <lineage>
        <taxon>Eukaryota</taxon>
        <taxon>Sar</taxon>
        <taxon>Alveolata</taxon>
        <taxon>Apicomplexa</taxon>
        <taxon>Aconoidasida</taxon>
        <taxon>Piroplasmida</taxon>
        <taxon>Babesiidae</taxon>
        <taxon>Babesia</taxon>
    </lineage>
</organism>
<name>A0A061D2M8_BABBI</name>
<evidence type="ECO:0000313" key="1">
    <source>
        <dbReference type="EMBL" id="CDR94853.1"/>
    </source>
</evidence>
<proteinExistence type="predicted"/>
<keyword evidence="2" id="KW-1185">Reference proteome</keyword>
<dbReference type="AlphaFoldDB" id="A0A061D2M8"/>
<dbReference type="VEuPathDB" id="PiroplasmaDB:BBBOND_0200100"/>
<reference evidence="2" key="1">
    <citation type="submission" date="2014-06" db="EMBL/GenBank/DDBJ databases">
        <authorList>
            <person name="Aslett M."/>
            <person name="De Silva N."/>
        </authorList>
    </citation>
    <scope>NUCLEOTIDE SEQUENCE [LARGE SCALE GENOMIC DNA]</scope>
    <source>
        <strain evidence="2">Bond</strain>
    </source>
</reference>
<dbReference type="RefSeq" id="XP_012767039.1">
    <property type="nucleotide sequence ID" value="XM_012911585.1"/>
</dbReference>
<dbReference type="KEGG" id="bbig:BBBOND_0200100"/>
<evidence type="ECO:0000313" key="2">
    <source>
        <dbReference type="Proteomes" id="UP000033188"/>
    </source>
</evidence>
<dbReference type="Proteomes" id="UP000033188">
    <property type="component" value="Chromosome 2"/>
</dbReference>
<dbReference type="GeneID" id="24563394"/>